<dbReference type="Gene3D" id="3.40.50.880">
    <property type="match status" value="1"/>
</dbReference>
<dbReference type="Proteomes" id="UP000068382">
    <property type="component" value="Unassembled WGS sequence"/>
</dbReference>
<dbReference type="GO" id="GO:0016798">
    <property type="term" value="F:hydrolase activity, acting on glycosyl bonds"/>
    <property type="evidence" value="ECO:0007669"/>
    <property type="project" value="UniProtKB-KW"/>
</dbReference>
<reference evidence="3 4" key="1">
    <citation type="submission" date="2015-12" db="EMBL/GenBank/DDBJ databases">
        <title>Genome sequence of the marine Rhodobacteraceae strain O3.65, Candidatus Tritonibacter horizontis.</title>
        <authorList>
            <person name="Poehlein A."/>
            <person name="Giebel H.A."/>
            <person name="Voget S."/>
            <person name="Brinkhoff T."/>
        </authorList>
    </citation>
    <scope>NUCLEOTIDE SEQUENCE [LARGE SCALE GENOMIC DNA]</scope>
    <source>
        <strain evidence="3 4">O3.65</strain>
    </source>
</reference>
<proteinExistence type="inferred from homology"/>
<keyword evidence="3" id="KW-0378">Hydrolase</keyword>
<evidence type="ECO:0000313" key="4">
    <source>
        <dbReference type="Proteomes" id="UP000068382"/>
    </source>
</evidence>
<sequence>MPKISDAKILIIATHGFEKSELEVPRDQLRDRGATVHVATLDGGPAKGWEGPDWKGSAEADLEISKANPFDYDALVIPGGQINPDLLRVEADVIKLVKDFHNDGKVIAAVCHAPWVLAEAGIVKGRKMTSYASIKTDMINAGVDWVDTDAVADKGIVTSRQPDDLDAFVAKIVEEVEEGTHSRKAA</sequence>
<name>A0A132BZC9_9RHOB</name>
<evidence type="ECO:0000313" key="3">
    <source>
        <dbReference type="EMBL" id="KUP93733.1"/>
    </source>
</evidence>
<dbReference type="Pfam" id="PF01965">
    <property type="entry name" value="DJ-1_PfpI"/>
    <property type="match status" value="1"/>
</dbReference>
<dbReference type="PATRIC" id="fig|1768241.3.peg.1453"/>
<dbReference type="SUPFAM" id="SSF52317">
    <property type="entry name" value="Class I glutamine amidotransferase-like"/>
    <property type="match status" value="1"/>
</dbReference>
<dbReference type="PROSITE" id="PS51276">
    <property type="entry name" value="PEPTIDASE_C56_PFPI"/>
    <property type="match status" value="1"/>
</dbReference>
<protein>
    <submittedName>
        <fullName evidence="3">General stress protein 18</fullName>
        <ecNumber evidence="3">3.2.-.-</ecNumber>
    </submittedName>
</protein>
<dbReference type="AlphaFoldDB" id="A0A132BZC9"/>
<comment type="similarity">
    <text evidence="1">Belongs to the peptidase C56 family.</text>
</comment>
<feature type="domain" description="DJ-1/PfpI" evidence="2">
    <location>
        <begin position="8"/>
        <end position="175"/>
    </location>
</feature>
<comment type="caution">
    <text evidence="3">The sequence shown here is derived from an EMBL/GenBank/DDBJ whole genome shotgun (WGS) entry which is preliminary data.</text>
</comment>
<organism evidence="3 4">
    <name type="scientific">Tritonibacter horizontis</name>
    <dbReference type="NCBI Taxonomy" id="1768241"/>
    <lineage>
        <taxon>Bacteria</taxon>
        <taxon>Pseudomonadati</taxon>
        <taxon>Pseudomonadota</taxon>
        <taxon>Alphaproteobacteria</taxon>
        <taxon>Rhodobacterales</taxon>
        <taxon>Paracoccaceae</taxon>
        <taxon>Tritonibacter</taxon>
    </lineage>
</organism>
<keyword evidence="4" id="KW-1185">Reference proteome</keyword>
<dbReference type="InterPro" id="IPR006286">
    <property type="entry name" value="C56_PfpI-like"/>
</dbReference>
<keyword evidence="3" id="KW-0326">Glycosidase</keyword>
<gene>
    <name evidence="3" type="primary">yfkM</name>
    <name evidence="3" type="ORF">TRIHO_13830</name>
</gene>
<dbReference type="PANTHER" id="PTHR42733">
    <property type="entry name" value="DJ-1 PROTEIN"/>
    <property type="match status" value="1"/>
</dbReference>
<dbReference type="NCBIfam" id="TIGR01382">
    <property type="entry name" value="PfpI"/>
    <property type="match status" value="1"/>
</dbReference>
<dbReference type="RefSeq" id="WP_068241614.1">
    <property type="nucleotide sequence ID" value="NZ_LPUY01000042.1"/>
</dbReference>
<accession>A0A132BZC9</accession>
<dbReference type="OrthoDB" id="9792284at2"/>
<dbReference type="PANTHER" id="PTHR42733:SF12">
    <property type="entry name" value="PROTEINASE"/>
    <property type="match status" value="1"/>
</dbReference>
<dbReference type="InterPro" id="IPR029062">
    <property type="entry name" value="Class_I_gatase-like"/>
</dbReference>
<dbReference type="EC" id="3.2.-.-" evidence="3"/>
<dbReference type="EMBL" id="LPUY01000042">
    <property type="protein sequence ID" value="KUP93733.1"/>
    <property type="molecule type" value="Genomic_DNA"/>
</dbReference>
<dbReference type="InterPro" id="IPR002818">
    <property type="entry name" value="DJ-1/PfpI"/>
</dbReference>
<evidence type="ECO:0000256" key="1">
    <source>
        <dbReference type="ARBA" id="ARBA00008542"/>
    </source>
</evidence>
<dbReference type="CDD" id="cd03134">
    <property type="entry name" value="GATase1_PfpI_like"/>
    <property type="match status" value="1"/>
</dbReference>
<evidence type="ECO:0000259" key="2">
    <source>
        <dbReference type="Pfam" id="PF01965"/>
    </source>
</evidence>